<dbReference type="EMBL" id="VSSQ01000099">
    <property type="protein sequence ID" value="MPL76643.1"/>
    <property type="molecule type" value="Genomic_DNA"/>
</dbReference>
<dbReference type="InterPro" id="IPR044561">
    <property type="entry name" value="ACT_ThrD-II-like"/>
</dbReference>
<dbReference type="EC" id="4.3.1.19" evidence="3"/>
<dbReference type="GO" id="GO:0006565">
    <property type="term" value="P:L-serine catabolic process"/>
    <property type="evidence" value="ECO:0007669"/>
    <property type="project" value="TreeGrafter"/>
</dbReference>
<reference evidence="7" key="1">
    <citation type="submission" date="2019-08" db="EMBL/GenBank/DDBJ databases">
        <authorList>
            <person name="Kucharzyk K."/>
            <person name="Murdoch R.W."/>
            <person name="Higgins S."/>
            <person name="Loffler F."/>
        </authorList>
    </citation>
    <scope>NUCLEOTIDE SEQUENCE</scope>
</reference>
<dbReference type="GO" id="GO:0006567">
    <property type="term" value="P:L-threonine catabolic process"/>
    <property type="evidence" value="ECO:0007669"/>
    <property type="project" value="InterPro"/>
</dbReference>
<dbReference type="Pfam" id="PF00291">
    <property type="entry name" value="PALP"/>
    <property type="match status" value="1"/>
</dbReference>
<dbReference type="FunFam" id="3.40.50.1100:FF:000007">
    <property type="entry name" value="L-threonine dehydratase catabolic TdcB"/>
    <property type="match status" value="1"/>
</dbReference>
<protein>
    <recommendedName>
        <fullName evidence="3">threonine ammonia-lyase</fullName>
        <ecNumber evidence="3">4.3.1.19</ecNumber>
    </recommendedName>
</protein>
<dbReference type="AlphaFoldDB" id="A0A644UCC6"/>
<evidence type="ECO:0000256" key="5">
    <source>
        <dbReference type="ARBA" id="ARBA00023239"/>
    </source>
</evidence>
<evidence type="ECO:0000313" key="7">
    <source>
        <dbReference type="EMBL" id="MPL76643.1"/>
    </source>
</evidence>
<dbReference type="PANTHER" id="PTHR48078">
    <property type="entry name" value="THREONINE DEHYDRATASE, MITOCHONDRIAL-RELATED"/>
    <property type="match status" value="1"/>
</dbReference>
<comment type="caution">
    <text evidence="7">The sequence shown here is derived from an EMBL/GenBank/DDBJ whole genome shotgun (WGS) entry which is preliminary data.</text>
</comment>
<proteinExistence type="inferred from homology"/>
<evidence type="ECO:0000259" key="6">
    <source>
        <dbReference type="Pfam" id="PF00291"/>
    </source>
</evidence>
<keyword evidence="4" id="KW-0663">Pyridoxal phosphate</keyword>
<name>A0A644UCC6_9ZZZZ</name>
<dbReference type="PANTHER" id="PTHR48078:SF6">
    <property type="entry name" value="L-THREONINE DEHYDRATASE CATABOLIC TDCB"/>
    <property type="match status" value="1"/>
</dbReference>
<evidence type="ECO:0000256" key="2">
    <source>
        <dbReference type="ARBA" id="ARBA00010869"/>
    </source>
</evidence>
<comment type="cofactor">
    <cofactor evidence="1">
        <name>pyridoxal 5'-phosphate</name>
        <dbReference type="ChEBI" id="CHEBI:597326"/>
    </cofactor>
</comment>
<dbReference type="InterPro" id="IPR050147">
    <property type="entry name" value="Ser/Thr_Dehydratase"/>
</dbReference>
<dbReference type="GO" id="GO:0009097">
    <property type="term" value="P:isoleucine biosynthetic process"/>
    <property type="evidence" value="ECO:0007669"/>
    <property type="project" value="TreeGrafter"/>
</dbReference>
<dbReference type="InterPro" id="IPR001926">
    <property type="entry name" value="TrpB-like_PALP"/>
</dbReference>
<dbReference type="InterPro" id="IPR005789">
    <property type="entry name" value="Thr_deHydtase_catblc"/>
</dbReference>
<dbReference type="Gene3D" id="3.40.50.1100">
    <property type="match status" value="2"/>
</dbReference>
<dbReference type="GO" id="GO:0004794">
    <property type="term" value="F:threonine deaminase activity"/>
    <property type="evidence" value="ECO:0007669"/>
    <property type="project" value="UniProtKB-EC"/>
</dbReference>
<evidence type="ECO:0000256" key="1">
    <source>
        <dbReference type="ARBA" id="ARBA00001933"/>
    </source>
</evidence>
<dbReference type="NCBIfam" id="TIGR01127">
    <property type="entry name" value="ilvA_1Cterm"/>
    <property type="match status" value="1"/>
</dbReference>
<dbReference type="InterPro" id="IPR036052">
    <property type="entry name" value="TrpB-like_PALP_sf"/>
</dbReference>
<dbReference type="SUPFAM" id="SSF53686">
    <property type="entry name" value="Tryptophan synthase beta subunit-like PLP-dependent enzymes"/>
    <property type="match status" value="1"/>
</dbReference>
<dbReference type="GO" id="GO:0003941">
    <property type="term" value="F:L-serine ammonia-lyase activity"/>
    <property type="evidence" value="ECO:0007669"/>
    <property type="project" value="TreeGrafter"/>
</dbReference>
<gene>
    <name evidence="7" type="primary">tdcB_2</name>
    <name evidence="7" type="ORF">SDC9_22489</name>
</gene>
<feature type="domain" description="Tryptophan synthase beta chain-like PALP" evidence="6">
    <location>
        <begin position="23"/>
        <end position="307"/>
    </location>
</feature>
<organism evidence="7">
    <name type="scientific">bioreactor metagenome</name>
    <dbReference type="NCBI Taxonomy" id="1076179"/>
    <lineage>
        <taxon>unclassified sequences</taxon>
        <taxon>metagenomes</taxon>
        <taxon>ecological metagenomes</taxon>
    </lineage>
</organism>
<evidence type="ECO:0000256" key="4">
    <source>
        <dbReference type="ARBA" id="ARBA00022898"/>
    </source>
</evidence>
<comment type="similarity">
    <text evidence="2">Belongs to the serine/threonine dehydratase family.</text>
</comment>
<dbReference type="CDD" id="cd01562">
    <property type="entry name" value="Thr-dehyd"/>
    <property type="match status" value="1"/>
</dbReference>
<keyword evidence="5 7" id="KW-0456">Lyase</keyword>
<accession>A0A644UCC6</accession>
<dbReference type="CDD" id="cd04886">
    <property type="entry name" value="ACT_ThrD-II-like"/>
    <property type="match status" value="1"/>
</dbReference>
<evidence type="ECO:0000256" key="3">
    <source>
        <dbReference type="ARBA" id="ARBA00012096"/>
    </source>
</evidence>
<sequence length="405" mass="42921">MSEVDMVKIKDVEAAAKRLLSVVHKTPLELNHTFSEIAGHDVYLKLENLQRTGSFKVRGATNCIMTLSPEQKKRGVIAASAGNHAQGVALGAAAAGIKSTIVMPEAAPLAKVMATRSYGAEVVLAGSGFDEAYAEAVKIQQKTGATFVHPYDDVSVIAGQGTIGLEILEQCPDIQAIVVPAGGGGLLAGIATAVKARAPQVKVYGVQSSGAPALYLSKHANKWVDTPEANTIADGIAVRQPGKITFDLINKYVDDIFVVKDEDIAATILLMIERAKLIAEGAGAISLAGILHGNIPNVGKTAAVISGGNIDVNTISRLIENGLVKAGRRVKLITQLTDRPGELLKFITHIKEHKANIVFIHHELAGRNLPIGQTMVEIDLETKNQAHAEAIVATLRRAGYRIEIK</sequence>